<dbReference type="AlphaFoldDB" id="A0AAC8QJH0"/>
<dbReference type="RefSeq" id="WP_047861144.1">
    <property type="nucleotide sequence ID" value="NZ_CP011509.1"/>
</dbReference>
<dbReference type="EMBL" id="CP011509">
    <property type="protein sequence ID" value="AKJ08361.1"/>
    <property type="molecule type" value="Genomic_DNA"/>
</dbReference>
<protein>
    <submittedName>
        <fullName evidence="1">Uncharacterized protein</fullName>
    </submittedName>
</protein>
<evidence type="ECO:0000313" key="1">
    <source>
        <dbReference type="EMBL" id="AKJ08361.1"/>
    </source>
</evidence>
<evidence type="ECO:0000313" key="2">
    <source>
        <dbReference type="Proteomes" id="UP000035579"/>
    </source>
</evidence>
<sequence length="179" mass="20566">MQKKESGIRRFEVVSVVADGPGCREFTGQLGTVIWCDPAVYRRGEWTEWGYCVYFPTLDRYASFLESSLQPTGRLDAEEAHQGRRFELSFDTVVGEDADVVEGSYRVPGRPWEIFLFEKRDIAEPRHHFSTWRSGITGLEFFLPKRAVLDREAVLRGLAEVFSTQDWVEVRGPDSLLLK</sequence>
<reference evidence="1 2" key="1">
    <citation type="submission" date="2015-05" db="EMBL/GenBank/DDBJ databases">
        <title>Genome assembly of Archangium gephyra DSM 2261.</title>
        <authorList>
            <person name="Sharma G."/>
            <person name="Subramanian S."/>
        </authorList>
    </citation>
    <scope>NUCLEOTIDE SEQUENCE [LARGE SCALE GENOMIC DNA]</scope>
    <source>
        <strain evidence="1 2">DSM 2261</strain>
    </source>
</reference>
<name>A0AAC8QJH0_9BACT</name>
<organism evidence="1 2">
    <name type="scientific">Archangium gephyra</name>
    <dbReference type="NCBI Taxonomy" id="48"/>
    <lineage>
        <taxon>Bacteria</taxon>
        <taxon>Pseudomonadati</taxon>
        <taxon>Myxococcota</taxon>
        <taxon>Myxococcia</taxon>
        <taxon>Myxococcales</taxon>
        <taxon>Cystobacterineae</taxon>
        <taxon>Archangiaceae</taxon>
        <taxon>Archangium</taxon>
    </lineage>
</organism>
<accession>A0AAC8QJH0</accession>
<dbReference type="Proteomes" id="UP000035579">
    <property type="component" value="Chromosome"/>
</dbReference>
<dbReference type="KEGG" id="age:AA314_09987"/>
<proteinExistence type="predicted"/>
<gene>
    <name evidence="1" type="ORF">AA314_09987</name>
</gene>